<keyword evidence="1" id="KW-0863">Zinc-finger</keyword>
<keyword evidence="5" id="KW-1185">Reference proteome</keyword>
<evidence type="ECO:0000313" key="5">
    <source>
        <dbReference type="Proteomes" id="UP000770015"/>
    </source>
</evidence>
<feature type="region of interest" description="Disordered" evidence="2">
    <location>
        <begin position="437"/>
        <end position="467"/>
    </location>
</feature>
<protein>
    <recommendedName>
        <fullName evidence="3">SWIM-type domain-containing protein</fullName>
    </recommendedName>
</protein>
<evidence type="ECO:0000256" key="2">
    <source>
        <dbReference type="SAM" id="MobiDB-lite"/>
    </source>
</evidence>
<feature type="compositionally biased region" description="Polar residues" evidence="2">
    <location>
        <begin position="17"/>
        <end position="29"/>
    </location>
</feature>
<dbReference type="PROSITE" id="PS50966">
    <property type="entry name" value="ZF_SWIM"/>
    <property type="match status" value="1"/>
</dbReference>
<proteinExistence type="predicted"/>
<reference evidence="4" key="1">
    <citation type="journal article" date="2021" name="Nat. Commun.">
        <title>Genetic determinants of endophytism in the Arabidopsis root mycobiome.</title>
        <authorList>
            <person name="Mesny F."/>
            <person name="Miyauchi S."/>
            <person name="Thiergart T."/>
            <person name="Pickel B."/>
            <person name="Atanasova L."/>
            <person name="Karlsson M."/>
            <person name="Huettel B."/>
            <person name="Barry K.W."/>
            <person name="Haridas S."/>
            <person name="Chen C."/>
            <person name="Bauer D."/>
            <person name="Andreopoulos W."/>
            <person name="Pangilinan J."/>
            <person name="LaButti K."/>
            <person name="Riley R."/>
            <person name="Lipzen A."/>
            <person name="Clum A."/>
            <person name="Drula E."/>
            <person name="Henrissat B."/>
            <person name="Kohler A."/>
            <person name="Grigoriev I.V."/>
            <person name="Martin F.M."/>
            <person name="Hacquard S."/>
        </authorList>
    </citation>
    <scope>NUCLEOTIDE SEQUENCE</scope>
    <source>
        <strain evidence="4">MPI-SDFR-AT-0117</strain>
    </source>
</reference>
<dbReference type="InterPro" id="IPR007527">
    <property type="entry name" value="Znf_SWIM"/>
</dbReference>
<evidence type="ECO:0000256" key="1">
    <source>
        <dbReference type="PROSITE-ProRule" id="PRU00325"/>
    </source>
</evidence>
<comment type="caution">
    <text evidence="4">The sequence shown here is derived from an EMBL/GenBank/DDBJ whole genome shotgun (WGS) entry which is preliminary data.</text>
</comment>
<feature type="domain" description="SWIM-type" evidence="3">
    <location>
        <begin position="109"/>
        <end position="144"/>
    </location>
</feature>
<dbReference type="AlphaFoldDB" id="A0A9P8VD43"/>
<gene>
    <name evidence="4" type="ORF">F5X68DRAFT_260646</name>
</gene>
<dbReference type="EMBL" id="JAGSXJ010000008">
    <property type="protein sequence ID" value="KAH6689089.1"/>
    <property type="molecule type" value="Genomic_DNA"/>
</dbReference>
<feature type="region of interest" description="Disordered" evidence="2">
    <location>
        <begin position="1"/>
        <end position="59"/>
    </location>
</feature>
<accession>A0A9P8VD43</accession>
<dbReference type="GO" id="GO:0008270">
    <property type="term" value="F:zinc ion binding"/>
    <property type="evidence" value="ECO:0007669"/>
    <property type="project" value="UniProtKB-KW"/>
</dbReference>
<evidence type="ECO:0000313" key="4">
    <source>
        <dbReference type="EMBL" id="KAH6689089.1"/>
    </source>
</evidence>
<keyword evidence="1" id="KW-0479">Metal-binding</keyword>
<keyword evidence="1" id="KW-0862">Zinc</keyword>
<evidence type="ECO:0000259" key="3">
    <source>
        <dbReference type="PROSITE" id="PS50966"/>
    </source>
</evidence>
<dbReference type="OrthoDB" id="5387895at2759"/>
<organism evidence="4 5">
    <name type="scientific">Plectosphaerella plurivora</name>
    <dbReference type="NCBI Taxonomy" id="936078"/>
    <lineage>
        <taxon>Eukaryota</taxon>
        <taxon>Fungi</taxon>
        <taxon>Dikarya</taxon>
        <taxon>Ascomycota</taxon>
        <taxon>Pezizomycotina</taxon>
        <taxon>Sordariomycetes</taxon>
        <taxon>Hypocreomycetidae</taxon>
        <taxon>Glomerellales</taxon>
        <taxon>Plectosphaerellaceae</taxon>
        <taxon>Plectosphaerella</taxon>
    </lineage>
</organism>
<dbReference type="Proteomes" id="UP000770015">
    <property type="component" value="Unassembled WGS sequence"/>
</dbReference>
<name>A0A9P8VD43_9PEZI</name>
<feature type="compositionally biased region" description="Acidic residues" evidence="2">
    <location>
        <begin position="34"/>
        <end position="52"/>
    </location>
</feature>
<sequence>MSAPTNRFSKLSLGGMTPTTRSRAQAQDQHSSDDDSSTDIDSDSDSSLEDETPAVIRSPSRLTYRIDNLPGDIQTRVRETFKDPPRLNMQYCRLRDGVYAFQMSELVPRSIRIGGPDSTFPLPRCSCGAAAPCKHVLWLLDQLTKQTLYGHDPGAPLTMKPEGHAEEVGEPYSSIASFHLDVAAEGLHCEVIRDASDSEDEAEDDDDQELARAREARELLAAVADQDPESYRPDIFAAPLPGKNIIKRRDLERTVARMLLDNADFYHYFLSLSRPSDPVRDPFRRLEQRICRVLRELDTHATTSPSSPEGPRNVAWAASHLTGVADLIRTTVFRRDRPAAPWERISACRALVRILASVVARNTDAHPGPTRSDRNLYARLIGDNPNGDFIIGTLLLLPDAAAQFLQDLEVISDAVGVNGAPGPFVEKLARLLQSLKKPAGGGEGVTRSSSKRQGRQTSGDRGSKRMK</sequence>